<keyword evidence="2" id="KW-1185">Reference proteome</keyword>
<dbReference type="PIR" id="AB2992">
    <property type="entry name" value="AB2992"/>
</dbReference>
<dbReference type="BioCyc" id="AGRO:ATU3540-MONOMER"/>
<name>A9CFD0_AGRFC</name>
<dbReference type="EMBL" id="AE007870">
    <property type="protein sequence ID" value="AAK89858.1"/>
    <property type="molecule type" value="Genomic_DNA"/>
</dbReference>
<gene>
    <name evidence="1" type="ordered locus">Atu3540</name>
</gene>
<sequence length="212" mass="23948">MHFNEIRFSHGGLKTAIRRSRRSLAARSALAVDDTGLLRDGLPQVAPCLGWGTARRRPVVISLNLEIASADGSLCTAAPIRRHFEILVLLGMRTHRQADHDGERPRRQAAPQYRRLPHAQHHERFLQRRNDGRRRRTFATAGAHWFLVEGHHTTDIASAVRRICVWPNRRPAAWTRDAHGDGVARSSGMRKRPFPGLKIKLFAAAFIGFTIL</sequence>
<reference evidence="1 2" key="1">
    <citation type="journal article" date="2001" name="Science">
        <title>The genome of the natural genetic engineer Agrobacterium tumefaciens C58.</title>
        <authorList>
            <person name="Wood D.W."/>
            <person name="Setubal J.C."/>
            <person name="Kaul R."/>
            <person name="Monks D.E."/>
            <person name="Kitajima J.P."/>
            <person name="Okura V.K."/>
            <person name="Zhou Y."/>
            <person name="Chen L."/>
            <person name="Wood G.E."/>
            <person name="Almeida N.F.Jr."/>
            <person name="Woo L."/>
            <person name="Chen Y."/>
            <person name="Paulsen I.T."/>
            <person name="Eisen J.A."/>
            <person name="Karp P.D."/>
            <person name="Bovee D.Sr."/>
            <person name="Chapman P."/>
            <person name="Clendenning J."/>
            <person name="Deatherage G."/>
            <person name="Gillet W."/>
            <person name="Grant C."/>
            <person name="Kutyavin T."/>
            <person name="Levy R."/>
            <person name="Li M.J."/>
            <person name="McClelland E."/>
            <person name="Palmieri A."/>
            <person name="Raymond C."/>
            <person name="Rouse G."/>
            <person name="Saenphimmachak C."/>
            <person name="Wu Z."/>
            <person name="Romero P."/>
            <person name="Gordon D."/>
            <person name="Zhang S."/>
            <person name="Yoo H."/>
            <person name="Tao Y."/>
            <person name="Biddle P."/>
            <person name="Jung M."/>
            <person name="Krespan W."/>
            <person name="Perry M."/>
            <person name="Gordon-Kamm B."/>
            <person name="Liao L."/>
            <person name="Kim S."/>
            <person name="Hendrick C."/>
            <person name="Zhao Z.Y."/>
            <person name="Dolan M."/>
            <person name="Chumley F."/>
            <person name="Tingey S.V."/>
            <person name="Tomb J.F."/>
            <person name="Gordon M.P."/>
            <person name="Olson M.V."/>
            <person name="Nester E.W."/>
        </authorList>
    </citation>
    <scope>NUCLEOTIDE SEQUENCE [LARGE SCALE GENOMIC DNA]</scope>
    <source>
        <strain evidence="2">C58 / ATCC 33970</strain>
    </source>
</reference>
<dbReference type="AlphaFoldDB" id="A9CFD0"/>
<dbReference type="KEGG" id="atu:Atu3540"/>
<accession>A9CFD0</accession>
<evidence type="ECO:0000313" key="2">
    <source>
        <dbReference type="Proteomes" id="UP000000813"/>
    </source>
</evidence>
<dbReference type="PIR" id="H98291">
    <property type="entry name" value="H98291"/>
</dbReference>
<proteinExistence type="predicted"/>
<protein>
    <submittedName>
        <fullName evidence="1">Uncharacterized protein</fullName>
    </submittedName>
</protein>
<reference evidence="1 2" key="2">
    <citation type="journal article" date="2001" name="Science">
        <title>Genome sequence of the plant pathogen and biotechnology agent Agrobacterium tumefaciens C58.</title>
        <authorList>
            <person name="Goodner B."/>
            <person name="Hinkle G."/>
            <person name="Gattung S."/>
            <person name="Miller N."/>
            <person name="Blanchard M."/>
            <person name="Qurollo B."/>
            <person name="Goldman B.S."/>
            <person name="Cao Y."/>
            <person name="Askenazi M."/>
            <person name="Halling C."/>
            <person name="Mullin L."/>
            <person name="Houmiel K."/>
            <person name="Gordon J."/>
            <person name="Vaudin M."/>
            <person name="Iartchouk O."/>
            <person name="Epp A."/>
            <person name="Liu F."/>
            <person name="Wollam C."/>
            <person name="Allinger M."/>
            <person name="Doughty D."/>
            <person name="Scott C."/>
            <person name="Lappas C."/>
            <person name="Markelz B."/>
            <person name="Flanagan C."/>
            <person name="Crowell C."/>
            <person name="Gurson J."/>
            <person name="Lomo C."/>
            <person name="Sear C."/>
            <person name="Strub G."/>
            <person name="Cielo C."/>
            <person name="Slater S."/>
        </authorList>
    </citation>
    <scope>NUCLEOTIDE SEQUENCE [LARGE SCALE GENOMIC DNA]</scope>
    <source>
        <strain evidence="2">C58 / ATCC 33970</strain>
    </source>
</reference>
<dbReference type="Proteomes" id="UP000000813">
    <property type="component" value="Chromosome linear"/>
</dbReference>
<evidence type="ECO:0000313" key="1">
    <source>
        <dbReference type="EMBL" id="AAK89858.1"/>
    </source>
</evidence>
<dbReference type="STRING" id="176299.Atu3540"/>
<dbReference type="HOGENOM" id="CLU_1297617_0_0_5"/>
<organism evidence="1 2">
    <name type="scientific">Agrobacterium fabrum (strain C58 / ATCC 33970)</name>
    <name type="common">Agrobacterium tumefaciens (strain C58)</name>
    <dbReference type="NCBI Taxonomy" id="176299"/>
    <lineage>
        <taxon>Bacteria</taxon>
        <taxon>Pseudomonadati</taxon>
        <taxon>Pseudomonadota</taxon>
        <taxon>Alphaproteobacteria</taxon>
        <taxon>Hyphomicrobiales</taxon>
        <taxon>Rhizobiaceae</taxon>
        <taxon>Rhizobium/Agrobacterium group</taxon>
        <taxon>Agrobacterium</taxon>
        <taxon>Agrobacterium tumefaciens complex</taxon>
    </lineage>
</organism>
<dbReference type="EnsemblBacteria" id="AAK89858">
    <property type="protein sequence ID" value="AAK89858"/>
    <property type="gene ID" value="Atu3540"/>
</dbReference>